<dbReference type="Proteomes" id="UP001164746">
    <property type="component" value="Chromosome 14"/>
</dbReference>
<protein>
    <submittedName>
        <fullName evidence="1">Uncharacterized protein</fullName>
    </submittedName>
</protein>
<name>A0ABY7FX30_MYAAR</name>
<proteinExistence type="predicted"/>
<evidence type="ECO:0000313" key="2">
    <source>
        <dbReference type="Proteomes" id="UP001164746"/>
    </source>
</evidence>
<dbReference type="EMBL" id="CP111025">
    <property type="protein sequence ID" value="WAR26758.1"/>
    <property type="molecule type" value="Genomic_DNA"/>
</dbReference>
<reference evidence="1" key="1">
    <citation type="submission" date="2022-11" db="EMBL/GenBank/DDBJ databases">
        <title>Centuries of genome instability and evolution in soft-shell clam transmissible cancer (bioRxiv).</title>
        <authorList>
            <person name="Hart S.F.M."/>
            <person name="Yonemitsu M.A."/>
            <person name="Giersch R.M."/>
            <person name="Beal B.F."/>
            <person name="Arriagada G."/>
            <person name="Davis B.W."/>
            <person name="Ostrander E.A."/>
            <person name="Goff S.P."/>
            <person name="Metzger M.J."/>
        </authorList>
    </citation>
    <scope>NUCLEOTIDE SEQUENCE</scope>
    <source>
        <strain evidence="1">MELC-2E11</strain>
        <tissue evidence="1">Siphon/mantle</tissue>
    </source>
</reference>
<organism evidence="1 2">
    <name type="scientific">Mya arenaria</name>
    <name type="common">Soft-shell clam</name>
    <dbReference type="NCBI Taxonomy" id="6604"/>
    <lineage>
        <taxon>Eukaryota</taxon>
        <taxon>Metazoa</taxon>
        <taxon>Spiralia</taxon>
        <taxon>Lophotrochozoa</taxon>
        <taxon>Mollusca</taxon>
        <taxon>Bivalvia</taxon>
        <taxon>Autobranchia</taxon>
        <taxon>Heteroconchia</taxon>
        <taxon>Euheterodonta</taxon>
        <taxon>Imparidentia</taxon>
        <taxon>Neoheterodontei</taxon>
        <taxon>Myida</taxon>
        <taxon>Myoidea</taxon>
        <taxon>Myidae</taxon>
        <taxon>Mya</taxon>
    </lineage>
</organism>
<accession>A0ABY7FX30</accession>
<sequence length="543" mass="60153">MNLRKDSKSLRKKRQYFSSINNSLKLKVDKNIGLKGLRSFPGNSPKIVKRSATADIYQKNIDFNPENVSEDENSTSATEESIVTTKIIPTQQETSLPFAGPPTIPRPDAGVITNSPILEPPTLEPKPPLPHCCGDSASGVYDGRLREEVIYMPCGVNVTLGDSGNVDAFKEKFQINVVDGDCSGSPRFLVRSYEKGLVDATMDAKFQQKFDIPPCHAYAAVNLTEGLAKVYELFEQEMDASKRGFNSRSNVVLTLIKGDDMVIEKESLLPMVAEYQQKLNSTIQHLIYVTRNVSQMHLEVLAQLADQNNLKLHTGNITAKSWSGISGLNLSGPIGKEGWLEVVDIDGFADSVETYFKKIPPQMESTITANLVVGHGERPLGMTVNIPVYKDQSSLPLGIAGVEGSLAAVFTDIVNCNIGDKSYCYMVDTTYDDVLIHPKLGDISEYVRRINKFSDIETDLNEQERESILTSSFDSTYSFDTMLPAIHPEVEGELIQQLNITFETATVYSRKLRGTTFIVVFVHFQSDRMGIKYNVQSNISVSC</sequence>
<keyword evidence="2" id="KW-1185">Reference proteome</keyword>
<gene>
    <name evidence="1" type="ORF">MAR_012462</name>
</gene>
<evidence type="ECO:0000313" key="1">
    <source>
        <dbReference type="EMBL" id="WAR26758.1"/>
    </source>
</evidence>